<dbReference type="Proteomes" id="UP000269793">
    <property type="component" value="Chromosome III"/>
</dbReference>
<dbReference type="AlphaFoldDB" id="A0A3G2S481"/>
<sequence length="399" mass="45000">MPPVLWVSFPGAPYTHQCARRAAEKLLRPAGWEIRDTTSEKRPDTFKLPDGADVYLAGYDVLPFESLLGSQALCSSYVIRKALIRKHHLAHVLHAFSVKNPTRPVPAPRTWTLDLQFADELDELLSDDLYDVREALERNDPACPTSWFILKPGMADQGNGIRLFSSVEQLEHIFQAFEDDDDDEEAGITSQLRHFVIQDYISAPLLVAPDHTARKFHLRVYVICVGGLHVYMHDDMLALFSDTEYAPPTGEMQDLRGHLTNTCYQNGTEKENVYLWRDLVGQPACLASERFTLTQAHIDAVRLSAAATIGAIFEAVGREASFHWQMWPNAFEIFGVDLLVGHDASKPHALCTWLLEINAQPDFAQCGEELERVVEHVFQRALQLRLEPAVWSVGETNHS</sequence>
<proteinExistence type="predicted"/>
<accession>A0A3G2S481</accession>
<dbReference type="InterPro" id="IPR004344">
    <property type="entry name" value="TTL/TTLL_fam"/>
</dbReference>
<dbReference type="STRING" id="425264.A0A3G2S481"/>
<dbReference type="PANTHER" id="PTHR47551">
    <property type="entry name" value="TUBULIN--TYROSINE LIGASE PBY1-RELATED"/>
    <property type="match status" value="1"/>
</dbReference>
<gene>
    <name evidence="1" type="ORF">DNF11_1874</name>
</gene>
<dbReference type="SUPFAM" id="SSF56059">
    <property type="entry name" value="Glutathione synthetase ATP-binding domain-like"/>
    <property type="match status" value="1"/>
</dbReference>
<dbReference type="PANTHER" id="PTHR47551:SF1">
    <property type="entry name" value="TUBULIN--TYROSINE LIGASE PBY1-RELATED"/>
    <property type="match status" value="1"/>
</dbReference>
<keyword evidence="1" id="KW-0436">Ligase</keyword>
<dbReference type="VEuPathDB" id="FungiDB:DNF11_1874"/>
<protein>
    <submittedName>
        <fullName evidence="1">Uncharacterized protein</fullName>
        <ecNumber evidence="1">6.3.2.25</ecNumber>
    </submittedName>
</protein>
<organism evidence="1 2">
    <name type="scientific">Malassezia restricta (strain ATCC 96810 / NBRC 103918 / CBS 7877)</name>
    <name type="common">Seborrheic dermatitis infection agent</name>
    <dbReference type="NCBI Taxonomy" id="425264"/>
    <lineage>
        <taxon>Eukaryota</taxon>
        <taxon>Fungi</taxon>
        <taxon>Dikarya</taxon>
        <taxon>Basidiomycota</taxon>
        <taxon>Ustilaginomycotina</taxon>
        <taxon>Malasseziomycetes</taxon>
        <taxon>Malasseziales</taxon>
        <taxon>Malasseziaceae</taxon>
        <taxon>Malassezia</taxon>
    </lineage>
</organism>
<name>A0A3G2S481_MALR7</name>
<dbReference type="InterPro" id="IPR027746">
    <property type="entry name" value="TTL"/>
</dbReference>
<dbReference type="Gene3D" id="3.30.470.20">
    <property type="entry name" value="ATP-grasp fold, B domain"/>
    <property type="match status" value="1"/>
</dbReference>
<evidence type="ECO:0000313" key="1">
    <source>
        <dbReference type="EMBL" id="AYO42824.1"/>
    </source>
</evidence>
<dbReference type="EC" id="6.3.2.25" evidence="1"/>
<dbReference type="OrthoDB" id="202825at2759"/>
<dbReference type="GO" id="GO:0004835">
    <property type="term" value="F:tubulin-tyrosine ligase activity"/>
    <property type="evidence" value="ECO:0007669"/>
    <property type="project" value="UniProtKB-EC"/>
</dbReference>
<reference evidence="1 2" key="1">
    <citation type="submission" date="2018-10" db="EMBL/GenBank/DDBJ databases">
        <title>Complete genome sequence of Malassezia restricta CBS 7877.</title>
        <authorList>
            <person name="Morand S.C."/>
            <person name="Bertignac M."/>
            <person name="Iltis A."/>
            <person name="Kolder I."/>
            <person name="Pirovano W."/>
            <person name="Jourdain R."/>
            <person name="Clavaud C."/>
        </authorList>
    </citation>
    <scope>NUCLEOTIDE SEQUENCE [LARGE SCALE GENOMIC DNA]</scope>
    <source>
        <strain evidence="1 2">CBS 7877</strain>
    </source>
</reference>
<dbReference type="EMBL" id="CP033150">
    <property type="protein sequence ID" value="AYO42824.1"/>
    <property type="molecule type" value="Genomic_DNA"/>
</dbReference>
<dbReference type="GO" id="GO:0000932">
    <property type="term" value="C:P-body"/>
    <property type="evidence" value="ECO:0007669"/>
    <property type="project" value="TreeGrafter"/>
</dbReference>
<dbReference type="PROSITE" id="PS51221">
    <property type="entry name" value="TTL"/>
    <property type="match status" value="1"/>
</dbReference>
<evidence type="ECO:0000313" key="2">
    <source>
        <dbReference type="Proteomes" id="UP000269793"/>
    </source>
</evidence>
<keyword evidence="2" id="KW-1185">Reference proteome</keyword>
<dbReference type="Pfam" id="PF03133">
    <property type="entry name" value="TTL"/>
    <property type="match status" value="1"/>
</dbReference>